<evidence type="ECO:0000256" key="1">
    <source>
        <dbReference type="SAM" id="SignalP"/>
    </source>
</evidence>
<gene>
    <name evidence="2" type="ORF">SPARVUS_LOCUS4565486</name>
</gene>
<proteinExistence type="predicted"/>
<feature type="chain" id="PRO_5045986042" evidence="1">
    <location>
        <begin position="16"/>
        <end position="106"/>
    </location>
</feature>
<name>A0ABN9C961_9NEOB</name>
<accession>A0ABN9C961</accession>
<dbReference type="EMBL" id="CATNWA010008623">
    <property type="protein sequence ID" value="CAI9556574.1"/>
    <property type="molecule type" value="Genomic_DNA"/>
</dbReference>
<sequence length="106" mass="11447">RSLCVIPVLLSAVSGHPCTVAVSGHPLYCPQSWSSPCTMSAVSGQSLYCVRSLWSIPVCPQSVHPLYCCPLCLLVHLLYCLSRVLVHPCTVPQSFGLFPFTVFPGV</sequence>
<dbReference type="Proteomes" id="UP001162483">
    <property type="component" value="Unassembled WGS sequence"/>
</dbReference>
<organism evidence="2 3">
    <name type="scientific">Staurois parvus</name>
    <dbReference type="NCBI Taxonomy" id="386267"/>
    <lineage>
        <taxon>Eukaryota</taxon>
        <taxon>Metazoa</taxon>
        <taxon>Chordata</taxon>
        <taxon>Craniata</taxon>
        <taxon>Vertebrata</taxon>
        <taxon>Euteleostomi</taxon>
        <taxon>Amphibia</taxon>
        <taxon>Batrachia</taxon>
        <taxon>Anura</taxon>
        <taxon>Neobatrachia</taxon>
        <taxon>Ranoidea</taxon>
        <taxon>Ranidae</taxon>
        <taxon>Staurois</taxon>
    </lineage>
</organism>
<keyword evidence="3" id="KW-1185">Reference proteome</keyword>
<reference evidence="2" key="1">
    <citation type="submission" date="2023-05" db="EMBL/GenBank/DDBJ databases">
        <authorList>
            <person name="Stuckert A."/>
        </authorList>
    </citation>
    <scope>NUCLEOTIDE SEQUENCE</scope>
</reference>
<keyword evidence="1" id="KW-0732">Signal</keyword>
<feature type="signal peptide" evidence="1">
    <location>
        <begin position="1"/>
        <end position="15"/>
    </location>
</feature>
<protein>
    <submittedName>
        <fullName evidence="2">Uncharacterized protein</fullName>
    </submittedName>
</protein>
<feature type="non-terminal residue" evidence="2">
    <location>
        <position position="106"/>
    </location>
</feature>
<evidence type="ECO:0000313" key="3">
    <source>
        <dbReference type="Proteomes" id="UP001162483"/>
    </source>
</evidence>
<comment type="caution">
    <text evidence="2">The sequence shown here is derived from an EMBL/GenBank/DDBJ whole genome shotgun (WGS) entry which is preliminary data.</text>
</comment>
<feature type="non-terminal residue" evidence="2">
    <location>
        <position position="1"/>
    </location>
</feature>
<evidence type="ECO:0000313" key="2">
    <source>
        <dbReference type="EMBL" id="CAI9556574.1"/>
    </source>
</evidence>